<keyword evidence="2" id="KW-0012">Acyltransferase</keyword>
<dbReference type="InterPro" id="IPR016181">
    <property type="entry name" value="Acyl_CoA_acyltransferase"/>
</dbReference>
<dbReference type="SUPFAM" id="SSF55729">
    <property type="entry name" value="Acyl-CoA N-acyltransferases (Nat)"/>
    <property type="match status" value="1"/>
</dbReference>
<dbReference type="EMBL" id="FQYX01000005">
    <property type="protein sequence ID" value="SHI75289.1"/>
    <property type="molecule type" value="Genomic_DNA"/>
</dbReference>
<accession>A0A1M6DQ56</accession>
<keyword evidence="5" id="KW-1185">Reference proteome</keyword>
<dbReference type="Proteomes" id="UP000184231">
    <property type="component" value="Unassembled WGS sequence"/>
</dbReference>
<keyword evidence="1 4" id="KW-0808">Transferase</keyword>
<sequence>MNTTLTFRTAKPTDKTFVAPLMIQAMEELALKFVNGKRASDAVAVFEYFFAQPQNIYSYENTLVAEDHTGIVGSITAYDGGLFQQLRQPFTSYLQEHYNFSMALENETAEGEYYIDTISVAPNKQGLGIGKGLIGTLIQHATKRGYQRIGLLVDVSNPNAKRLYEKLGFITIGIKTLLGEAYEHLLYQVEA</sequence>
<evidence type="ECO:0000256" key="1">
    <source>
        <dbReference type="ARBA" id="ARBA00022679"/>
    </source>
</evidence>
<dbReference type="InterPro" id="IPR000182">
    <property type="entry name" value="GNAT_dom"/>
</dbReference>
<dbReference type="GO" id="GO:0016747">
    <property type="term" value="F:acyltransferase activity, transferring groups other than amino-acyl groups"/>
    <property type="evidence" value="ECO:0007669"/>
    <property type="project" value="InterPro"/>
</dbReference>
<dbReference type="AlphaFoldDB" id="A0A1M6DQ56"/>
<evidence type="ECO:0000313" key="5">
    <source>
        <dbReference type="Proteomes" id="UP000184231"/>
    </source>
</evidence>
<dbReference type="Pfam" id="PF00583">
    <property type="entry name" value="Acetyltransf_1"/>
    <property type="match status" value="1"/>
</dbReference>
<evidence type="ECO:0000313" key="4">
    <source>
        <dbReference type="EMBL" id="SHI75289.1"/>
    </source>
</evidence>
<dbReference type="RefSeq" id="WP_072763520.1">
    <property type="nucleotide sequence ID" value="NZ_FQYX01000005.1"/>
</dbReference>
<dbReference type="PROSITE" id="PS51186">
    <property type="entry name" value="GNAT"/>
    <property type="match status" value="1"/>
</dbReference>
<dbReference type="InterPro" id="IPR050680">
    <property type="entry name" value="YpeA/RimI_acetyltransf"/>
</dbReference>
<dbReference type="PANTHER" id="PTHR43420:SF44">
    <property type="entry name" value="ACETYLTRANSFERASE YPEA"/>
    <property type="match status" value="1"/>
</dbReference>
<dbReference type="PANTHER" id="PTHR43420">
    <property type="entry name" value="ACETYLTRANSFERASE"/>
    <property type="match status" value="1"/>
</dbReference>
<evidence type="ECO:0000256" key="2">
    <source>
        <dbReference type="ARBA" id="ARBA00023315"/>
    </source>
</evidence>
<reference evidence="4 5" key="1">
    <citation type="submission" date="2016-11" db="EMBL/GenBank/DDBJ databases">
        <authorList>
            <person name="Jaros S."/>
            <person name="Januszkiewicz K."/>
            <person name="Wedrychowicz H."/>
        </authorList>
    </citation>
    <scope>NUCLEOTIDE SEQUENCE [LARGE SCALE GENOMIC DNA]</scope>
    <source>
        <strain evidence="4 5">CGMCC 1.8863</strain>
    </source>
</reference>
<protein>
    <submittedName>
        <fullName evidence="4">Acetyltransferase (GNAT) family protein</fullName>
    </submittedName>
</protein>
<gene>
    <name evidence="4" type="ORF">SAMN04487911_10594</name>
</gene>
<evidence type="ECO:0000259" key="3">
    <source>
        <dbReference type="PROSITE" id="PS51186"/>
    </source>
</evidence>
<feature type="domain" description="N-acetyltransferase" evidence="3">
    <location>
        <begin position="5"/>
        <end position="191"/>
    </location>
</feature>
<dbReference type="STRING" id="558155.SAMN04487911_10594"/>
<dbReference type="Gene3D" id="3.40.630.30">
    <property type="match status" value="1"/>
</dbReference>
<proteinExistence type="predicted"/>
<organism evidence="4 5">
    <name type="scientific">Arenibacter nanhaiticus</name>
    <dbReference type="NCBI Taxonomy" id="558155"/>
    <lineage>
        <taxon>Bacteria</taxon>
        <taxon>Pseudomonadati</taxon>
        <taxon>Bacteroidota</taxon>
        <taxon>Flavobacteriia</taxon>
        <taxon>Flavobacteriales</taxon>
        <taxon>Flavobacteriaceae</taxon>
        <taxon>Arenibacter</taxon>
    </lineage>
</organism>
<name>A0A1M6DQ56_9FLAO</name>
<dbReference type="OrthoDB" id="5319888at2"/>